<evidence type="ECO:0000256" key="1">
    <source>
        <dbReference type="SAM" id="SignalP"/>
    </source>
</evidence>
<accession>A0ABV7IZ44</accession>
<feature type="signal peptide" evidence="1">
    <location>
        <begin position="1"/>
        <end position="17"/>
    </location>
</feature>
<dbReference type="Proteomes" id="UP001595547">
    <property type="component" value="Unassembled WGS sequence"/>
</dbReference>
<keyword evidence="1" id="KW-0732">Signal</keyword>
<gene>
    <name evidence="2" type="ORF">ACFOGH_12215</name>
</gene>
<evidence type="ECO:0000313" key="2">
    <source>
        <dbReference type="EMBL" id="MFC3181759.1"/>
    </source>
</evidence>
<feature type="chain" id="PRO_5046673287" evidence="1">
    <location>
        <begin position="18"/>
        <end position="150"/>
    </location>
</feature>
<dbReference type="EMBL" id="JBHRTO010000001">
    <property type="protein sequence ID" value="MFC3181759.1"/>
    <property type="molecule type" value="Genomic_DNA"/>
</dbReference>
<name>A0ABV7IZ44_9RHOB</name>
<evidence type="ECO:0000313" key="3">
    <source>
        <dbReference type="Proteomes" id="UP001595547"/>
    </source>
</evidence>
<dbReference type="RefSeq" id="WP_380073348.1">
    <property type="nucleotide sequence ID" value="NZ_JBHRTO010000001.1"/>
</dbReference>
<proteinExistence type="predicted"/>
<reference evidence="3" key="1">
    <citation type="journal article" date="2019" name="Int. J. Syst. Evol. Microbiol.">
        <title>The Global Catalogue of Microorganisms (GCM) 10K type strain sequencing project: providing services to taxonomists for standard genome sequencing and annotation.</title>
        <authorList>
            <consortium name="The Broad Institute Genomics Platform"/>
            <consortium name="The Broad Institute Genome Sequencing Center for Infectious Disease"/>
            <person name="Wu L."/>
            <person name="Ma J."/>
        </authorList>
    </citation>
    <scope>NUCLEOTIDE SEQUENCE [LARGE SCALE GENOMIC DNA]</scope>
    <source>
        <strain evidence="3">KCTC 52039</strain>
    </source>
</reference>
<sequence length="150" mass="15780">MIRLALALCLFAGPALAEDTVEKILSEAKADCASLDDGVFDAPVGTITDVDLTGDGKPEQVVDAAKFTCSTSASYWGGTGGSQLSLIVAGKRLDYFAQEWKVIEWNKAPVLLLWLNGGECGGAGADSCIEALVWSDFNKAFMSVRPAASE</sequence>
<protein>
    <submittedName>
        <fullName evidence="2">Uncharacterized protein</fullName>
    </submittedName>
</protein>
<keyword evidence="3" id="KW-1185">Reference proteome</keyword>
<comment type="caution">
    <text evidence="2">The sequence shown here is derived from an EMBL/GenBank/DDBJ whole genome shotgun (WGS) entry which is preliminary data.</text>
</comment>
<organism evidence="2 3">
    <name type="scientific">Cypionkella sinensis</name>
    <dbReference type="NCBI Taxonomy" id="1756043"/>
    <lineage>
        <taxon>Bacteria</taxon>
        <taxon>Pseudomonadati</taxon>
        <taxon>Pseudomonadota</taxon>
        <taxon>Alphaproteobacteria</taxon>
        <taxon>Rhodobacterales</taxon>
        <taxon>Paracoccaceae</taxon>
        <taxon>Cypionkella</taxon>
    </lineage>
</organism>